<reference evidence="1" key="1">
    <citation type="submission" date="2022-11" db="EMBL/GenBank/DDBJ databases">
        <title>Robbsia betulipollinis sp. nov., isolated from pollen of birch (Betula pendula).</title>
        <authorList>
            <person name="Shi H."/>
            <person name="Ambika Manirajan B."/>
            <person name="Ratering S."/>
            <person name="Geissler-Plaum R."/>
            <person name="Schnell S."/>
        </authorList>
    </citation>
    <scope>NUCLEOTIDE SEQUENCE</scope>
    <source>
        <strain evidence="1">Bb-Pol-6</strain>
    </source>
</reference>
<evidence type="ECO:0000313" key="1">
    <source>
        <dbReference type="EMBL" id="MCY0385944.1"/>
    </source>
</evidence>
<sequence>MRRGMSGRLLFVVIFLLLAFLVANRALVSHGSGNCLQDASSVKQKSLSEGFSEAGSRSQAENFIARCLINGR</sequence>
<dbReference type="RefSeq" id="WP_267845106.1">
    <property type="nucleotide sequence ID" value="NZ_JAPMXC010000001.1"/>
</dbReference>
<name>A0ABT3ZHE7_9BURK</name>
<accession>A0ABT3ZHE7</accession>
<proteinExistence type="predicted"/>
<keyword evidence="2" id="KW-1185">Reference proteome</keyword>
<dbReference type="EMBL" id="JAPMXC010000001">
    <property type="protein sequence ID" value="MCY0385944.1"/>
    <property type="molecule type" value="Genomic_DNA"/>
</dbReference>
<protein>
    <submittedName>
        <fullName evidence="1">Uncharacterized protein</fullName>
    </submittedName>
</protein>
<evidence type="ECO:0000313" key="2">
    <source>
        <dbReference type="Proteomes" id="UP001082899"/>
    </source>
</evidence>
<gene>
    <name evidence="1" type="ORF">OVY01_01535</name>
</gene>
<organism evidence="1 2">
    <name type="scientific">Robbsia betulipollinis</name>
    <dbReference type="NCBI Taxonomy" id="2981849"/>
    <lineage>
        <taxon>Bacteria</taxon>
        <taxon>Pseudomonadati</taxon>
        <taxon>Pseudomonadota</taxon>
        <taxon>Betaproteobacteria</taxon>
        <taxon>Burkholderiales</taxon>
        <taxon>Burkholderiaceae</taxon>
        <taxon>Robbsia</taxon>
    </lineage>
</organism>
<dbReference type="Proteomes" id="UP001082899">
    <property type="component" value="Unassembled WGS sequence"/>
</dbReference>
<comment type="caution">
    <text evidence="1">The sequence shown here is derived from an EMBL/GenBank/DDBJ whole genome shotgun (WGS) entry which is preliminary data.</text>
</comment>